<sequence length="422" mass="46859">MYRLVLRSLFLVFCVLASNLVFGQNNTSSPYSMYGVGQTGINVNAKSAAMGGVSLGIRSNERINPTVAASYTALDSIRVYYDLGLMGTLTFASDYKDSETTFDANLTSFNLATRVLNRWYVGLGLFSKSSVGYNITTYNTVEGTLQEYPTYWSGTGGLSQFYFNNGFKITDNFSLGVNISAYVGPMTSKKQQVLETSNSVEVTTDELSENYSGLTGNISAQYTLPIGSSDKVVFGGRFTPSSTLSGDTHQEVIQSSSNSSIIDTIKYETTDASVIDLPSMYAVGASYMMSDKMVVAFDYQHVNWGNITSNNADYNYVNQNLFNVGFEYVNNKQSLKYKDHIAYRLGFKYDDGYLDVRHERLTDRAITLGLGLPIRKSLSYIDVAFQFGQKGSNAKGMIQENYGQCIITFSLSDRWFKRRIID</sequence>
<evidence type="ECO:0000313" key="1">
    <source>
        <dbReference type="EMBL" id="QZE14630.1"/>
    </source>
</evidence>
<accession>A0AC61NNT2</accession>
<name>A0AC61NNT2_9BACT</name>
<reference evidence="1" key="1">
    <citation type="submission" date="2021-08" db="EMBL/GenBank/DDBJ databases">
        <title>Novel anaerobic bacterium isolated from sea squirt in East Sea, Republic of Korea.</title>
        <authorList>
            <person name="Nguyen T.H."/>
            <person name="Li Z."/>
            <person name="Lee Y.-J."/>
            <person name="Ko J."/>
            <person name="Kim S.-G."/>
        </authorList>
    </citation>
    <scope>NUCLEOTIDE SEQUENCE</scope>
    <source>
        <strain evidence="1">KCTC 25031</strain>
    </source>
</reference>
<keyword evidence="2" id="KW-1185">Reference proteome</keyword>
<evidence type="ECO:0000313" key="2">
    <source>
        <dbReference type="Proteomes" id="UP000826212"/>
    </source>
</evidence>
<dbReference type="Proteomes" id="UP000826212">
    <property type="component" value="Chromosome"/>
</dbReference>
<proteinExistence type="predicted"/>
<gene>
    <name evidence="1" type="ORF">K4L44_01805</name>
</gene>
<organism evidence="1 2">
    <name type="scientific">Halosquirtibacter laminarini</name>
    <dbReference type="NCBI Taxonomy" id="3374600"/>
    <lineage>
        <taxon>Bacteria</taxon>
        <taxon>Pseudomonadati</taxon>
        <taxon>Bacteroidota</taxon>
        <taxon>Bacteroidia</taxon>
        <taxon>Marinilabiliales</taxon>
        <taxon>Prolixibacteraceae</taxon>
        <taxon>Halosquirtibacter</taxon>
    </lineage>
</organism>
<protein>
    <submittedName>
        <fullName evidence="1">Uncharacterized protein</fullName>
    </submittedName>
</protein>
<dbReference type="EMBL" id="CP081303">
    <property type="protein sequence ID" value="QZE14630.1"/>
    <property type="molecule type" value="Genomic_DNA"/>
</dbReference>